<evidence type="ECO:0000313" key="3">
    <source>
        <dbReference type="Proteomes" id="UP000797356"/>
    </source>
</evidence>
<sequence>MGRPETAASGQLGAFCYNASFRPKRAPSPPIFEVSSPAIPRCSPPCTLPRGALYHALLLIPSSLIAGDCWSLEEDDVDRSKTTAPSPPSPSSSLVEQQSPPSGRALLRILASLITRGCQKSTDQSKGRVSSCTPTIRHALLSISSSVVVGGYWKRFLADRSKVLAPCPNSPGPFSVF</sequence>
<name>A0A8K0IIN1_COCNU</name>
<evidence type="ECO:0000313" key="2">
    <source>
        <dbReference type="EMBL" id="KAG1359347.1"/>
    </source>
</evidence>
<keyword evidence="3" id="KW-1185">Reference proteome</keyword>
<feature type="region of interest" description="Disordered" evidence="1">
    <location>
        <begin position="77"/>
        <end position="101"/>
    </location>
</feature>
<reference evidence="2" key="1">
    <citation type="journal article" date="2017" name="Gigascience">
        <title>The genome draft of coconut (Cocos nucifera).</title>
        <authorList>
            <person name="Xiao Y."/>
            <person name="Xu P."/>
            <person name="Fan H."/>
            <person name="Baudouin L."/>
            <person name="Xia W."/>
            <person name="Bocs S."/>
            <person name="Xu J."/>
            <person name="Li Q."/>
            <person name="Guo A."/>
            <person name="Zhou L."/>
            <person name="Li J."/>
            <person name="Wu Y."/>
            <person name="Ma Z."/>
            <person name="Armero A."/>
            <person name="Issali A.E."/>
            <person name="Liu N."/>
            <person name="Peng M."/>
            <person name="Yang Y."/>
        </authorList>
    </citation>
    <scope>NUCLEOTIDE SEQUENCE</scope>
    <source>
        <tissue evidence="2">Spear leaf of Hainan Tall coconut</tissue>
    </source>
</reference>
<organism evidence="2 3">
    <name type="scientific">Cocos nucifera</name>
    <name type="common">Coconut palm</name>
    <dbReference type="NCBI Taxonomy" id="13894"/>
    <lineage>
        <taxon>Eukaryota</taxon>
        <taxon>Viridiplantae</taxon>
        <taxon>Streptophyta</taxon>
        <taxon>Embryophyta</taxon>
        <taxon>Tracheophyta</taxon>
        <taxon>Spermatophyta</taxon>
        <taxon>Magnoliopsida</taxon>
        <taxon>Liliopsida</taxon>
        <taxon>Arecaceae</taxon>
        <taxon>Arecoideae</taxon>
        <taxon>Cocoseae</taxon>
        <taxon>Attaleinae</taxon>
        <taxon>Cocos</taxon>
    </lineage>
</organism>
<protein>
    <submittedName>
        <fullName evidence="2">Uncharacterized protein</fullName>
    </submittedName>
</protein>
<dbReference type="AlphaFoldDB" id="A0A8K0IIN1"/>
<reference evidence="2" key="2">
    <citation type="submission" date="2019-07" db="EMBL/GenBank/DDBJ databases">
        <authorList>
            <person name="Yang Y."/>
            <person name="Bocs S."/>
            <person name="Baudouin L."/>
        </authorList>
    </citation>
    <scope>NUCLEOTIDE SEQUENCE</scope>
    <source>
        <tissue evidence="2">Spear leaf of Hainan Tall coconut</tissue>
    </source>
</reference>
<feature type="compositionally biased region" description="Low complexity" evidence="1">
    <location>
        <begin position="91"/>
        <end position="101"/>
    </location>
</feature>
<accession>A0A8K0IIN1</accession>
<gene>
    <name evidence="2" type="ORF">COCNU_08G007930</name>
</gene>
<evidence type="ECO:0000256" key="1">
    <source>
        <dbReference type="SAM" id="MobiDB-lite"/>
    </source>
</evidence>
<comment type="caution">
    <text evidence="2">The sequence shown here is derived from an EMBL/GenBank/DDBJ whole genome shotgun (WGS) entry which is preliminary data.</text>
</comment>
<dbReference type="Proteomes" id="UP000797356">
    <property type="component" value="Chromosome 8"/>
</dbReference>
<dbReference type="EMBL" id="CM017879">
    <property type="protein sequence ID" value="KAG1359347.1"/>
    <property type="molecule type" value="Genomic_DNA"/>
</dbReference>
<proteinExistence type="predicted"/>